<dbReference type="InterPro" id="IPR016186">
    <property type="entry name" value="C-type_lectin-like/link_sf"/>
</dbReference>
<evidence type="ECO:0000313" key="4">
    <source>
        <dbReference type="Proteomes" id="UP001497623"/>
    </source>
</evidence>
<feature type="domain" description="C-type lectin" evidence="2">
    <location>
        <begin position="39"/>
        <end position="152"/>
    </location>
</feature>
<dbReference type="InterPro" id="IPR001304">
    <property type="entry name" value="C-type_lectin-like"/>
</dbReference>
<dbReference type="CDD" id="cd00037">
    <property type="entry name" value="CLECT"/>
    <property type="match status" value="1"/>
</dbReference>
<dbReference type="SMART" id="SM00034">
    <property type="entry name" value="CLECT"/>
    <property type="match status" value="1"/>
</dbReference>
<evidence type="ECO:0000259" key="2">
    <source>
        <dbReference type="PROSITE" id="PS50041"/>
    </source>
</evidence>
<dbReference type="Pfam" id="PF00059">
    <property type="entry name" value="Lectin_C"/>
    <property type="match status" value="1"/>
</dbReference>
<evidence type="ECO:0000256" key="1">
    <source>
        <dbReference type="SAM" id="SignalP"/>
    </source>
</evidence>
<comment type="caution">
    <text evidence="3">The sequence shown here is derived from an EMBL/GenBank/DDBJ whole genome shotgun (WGS) entry which is preliminary data.</text>
</comment>
<name>A0AAV2PHM0_MEGNR</name>
<keyword evidence="1" id="KW-0732">Signal</keyword>
<sequence>MIMMEAKLNLFISVVMCSTLYSVNALLDKGVCPSGWRSLNGDCFFLSTAYKKWTNAKDICVDMGASLAQPTIAAEVRALAELIKGIKHTSFWVGARNHGEKTYKWLNGSQVTSGWRTSESSTTKPGHCVSIIYKKDKYNNEDNGLESDGNCSVSHRRFICQKKETHIGATVATDLPFATATTQDLDCPSRWLSLSGDCFYISTVPKKWQYAKSFCESNHQSSLAQPTNASQVLALASLLKKFKRTDNMVINCCIWLAKKPLAVIHKAAKLSSRSPKSHSRQYCF</sequence>
<dbReference type="PROSITE" id="PS50041">
    <property type="entry name" value="C_TYPE_LECTIN_2"/>
    <property type="match status" value="1"/>
</dbReference>
<dbReference type="SUPFAM" id="SSF56436">
    <property type="entry name" value="C-type lectin-like"/>
    <property type="match status" value="2"/>
</dbReference>
<dbReference type="Proteomes" id="UP001497623">
    <property type="component" value="Unassembled WGS sequence"/>
</dbReference>
<dbReference type="AlphaFoldDB" id="A0AAV2PHM0"/>
<dbReference type="EMBL" id="CAXKWB010000137">
    <property type="protein sequence ID" value="CAL4059475.1"/>
    <property type="molecule type" value="Genomic_DNA"/>
</dbReference>
<dbReference type="PANTHER" id="PTHR45710">
    <property type="entry name" value="C-TYPE LECTIN DOMAIN-CONTAINING PROTEIN 180"/>
    <property type="match status" value="1"/>
</dbReference>
<feature type="chain" id="PRO_5043550780" description="C-type lectin domain-containing protein" evidence="1">
    <location>
        <begin position="26"/>
        <end position="284"/>
    </location>
</feature>
<proteinExistence type="predicted"/>
<protein>
    <recommendedName>
        <fullName evidence="2">C-type lectin domain-containing protein</fullName>
    </recommendedName>
</protein>
<gene>
    <name evidence="3" type="ORF">MNOR_LOCUS597</name>
</gene>
<evidence type="ECO:0000313" key="3">
    <source>
        <dbReference type="EMBL" id="CAL4059475.1"/>
    </source>
</evidence>
<dbReference type="Gene3D" id="3.10.100.10">
    <property type="entry name" value="Mannose-Binding Protein A, subunit A"/>
    <property type="match status" value="2"/>
</dbReference>
<accession>A0AAV2PHM0</accession>
<dbReference type="InterPro" id="IPR050828">
    <property type="entry name" value="C-type_lectin/matrix_domain"/>
</dbReference>
<dbReference type="InterPro" id="IPR016187">
    <property type="entry name" value="CTDL_fold"/>
</dbReference>
<reference evidence="3 4" key="1">
    <citation type="submission" date="2024-05" db="EMBL/GenBank/DDBJ databases">
        <authorList>
            <person name="Wallberg A."/>
        </authorList>
    </citation>
    <scope>NUCLEOTIDE SEQUENCE [LARGE SCALE GENOMIC DNA]</scope>
</reference>
<organism evidence="3 4">
    <name type="scientific">Meganyctiphanes norvegica</name>
    <name type="common">Northern krill</name>
    <name type="synonym">Thysanopoda norvegica</name>
    <dbReference type="NCBI Taxonomy" id="48144"/>
    <lineage>
        <taxon>Eukaryota</taxon>
        <taxon>Metazoa</taxon>
        <taxon>Ecdysozoa</taxon>
        <taxon>Arthropoda</taxon>
        <taxon>Crustacea</taxon>
        <taxon>Multicrustacea</taxon>
        <taxon>Malacostraca</taxon>
        <taxon>Eumalacostraca</taxon>
        <taxon>Eucarida</taxon>
        <taxon>Euphausiacea</taxon>
        <taxon>Euphausiidae</taxon>
        <taxon>Meganyctiphanes</taxon>
    </lineage>
</organism>
<feature type="signal peptide" evidence="1">
    <location>
        <begin position="1"/>
        <end position="25"/>
    </location>
</feature>
<feature type="non-terminal residue" evidence="3">
    <location>
        <position position="284"/>
    </location>
</feature>
<dbReference type="PANTHER" id="PTHR45710:SF8">
    <property type="entry name" value="RERATING FAMILY MEMBER 4"/>
    <property type="match status" value="1"/>
</dbReference>
<keyword evidence="4" id="KW-1185">Reference proteome</keyword>